<dbReference type="OrthoDB" id="4762866at2"/>
<dbReference type="Proteomes" id="UP000183315">
    <property type="component" value="Unassembled WGS sequence"/>
</dbReference>
<keyword evidence="2" id="KW-1185">Reference proteome</keyword>
<dbReference type="STRING" id="1043493.SAMN05421637_1457"/>
<accession>A0A1H6Y9R5</accession>
<proteinExistence type="predicted"/>
<evidence type="ECO:0000313" key="2">
    <source>
        <dbReference type="Proteomes" id="UP000183315"/>
    </source>
</evidence>
<dbReference type="RefSeq" id="WP_042215038.1">
    <property type="nucleotide sequence ID" value="NZ_BBLU01000008.1"/>
</dbReference>
<organism evidence="1 2">
    <name type="scientific">Demequina mangrovi</name>
    <dbReference type="NCBI Taxonomy" id="1043493"/>
    <lineage>
        <taxon>Bacteria</taxon>
        <taxon>Bacillati</taxon>
        <taxon>Actinomycetota</taxon>
        <taxon>Actinomycetes</taxon>
        <taxon>Micrococcales</taxon>
        <taxon>Demequinaceae</taxon>
        <taxon>Demequina</taxon>
    </lineage>
</organism>
<gene>
    <name evidence="1" type="ORF">SAMN05421637_1457</name>
</gene>
<name>A0A1H6Y9R5_9MICO</name>
<protein>
    <recommendedName>
        <fullName evidence="3">Peptidase_C39 like family protein</fullName>
    </recommendedName>
</protein>
<sequence length="324" mass="34507">MPWTLTSAVARIAGLVGVSERRPAEEPATSEPLFARAFQRAVDRASAADAKALGVARDQMGDDAPVLYRAVASGAPISAVAALAAAWDGLDPEARDAVGNPVMRPQSHLRWVHVEARQVDQTTCGAATMSAMLMQGDPFVALWVVTGRTLADYIPPEVLAVMAEDRPVRGLDERWYALQRALHAQTTTSALGPVAWPRSLGTPPWKVDDNTRYAGLRFRGALVDDSSPEALAPVLAHARRALGDGIPVPLYSSGDSALGIDSVIPRHVVLLVGDTGDGFLVYEPGSARILPLADADLRPDSGRLPALGNWSRASWVVLPVPRRS</sequence>
<evidence type="ECO:0000313" key="1">
    <source>
        <dbReference type="EMBL" id="SEJ33515.1"/>
    </source>
</evidence>
<dbReference type="eggNOG" id="COG1240">
    <property type="taxonomic scope" value="Bacteria"/>
</dbReference>
<dbReference type="AlphaFoldDB" id="A0A1H6Y9R5"/>
<evidence type="ECO:0008006" key="3">
    <source>
        <dbReference type="Google" id="ProtNLM"/>
    </source>
</evidence>
<reference evidence="2" key="1">
    <citation type="submission" date="2016-10" db="EMBL/GenBank/DDBJ databases">
        <authorList>
            <person name="Varghese N."/>
        </authorList>
    </citation>
    <scope>NUCLEOTIDE SEQUENCE [LARGE SCALE GENOMIC DNA]</scope>
    <source>
        <strain evidence="2">DSM 24868</strain>
    </source>
</reference>
<dbReference type="EMBL" id="FNZI01000003">
    <property type="protein sequence ID" value="SEJ33515.1"/>
    <property type="molecule type" value="Genomic_DNA"/>
</dbReference>